<feature type="domain" description="AMP-dependent synthetase/ligase" evidence="2">
    <location>
        <begin position="679"/>
        <end position="843"/>
    </location>
</feature>
<evidence type="ECO:0000313" key="6">
    <source>
        <dbReference type="EMBL" id="RAI03362.1"/>
    </source>
</evidence>
<dbReference type="AlphaFoldDB" id="A0A8B2P2K4"/>
<dbReference type="InterPro" id="IPR037455">
    <property type="entry name" value="LucA/IucC-like"/>
</dbReference>
<dbReference type="RefSeq" id="WP_111341973.1">
    <property type="nucleotide sequence ID" value="NZ_QHHQ01000001.1"/>
</dbReference>
<reference evidence="6 7" key="1">
    <citation type="submission" date="2018-05" db="EMBL/GenBank/DDBJ databases">
        <title>Acuticoccus sediminis sp. nov., isolated from deep-sea sediment of Indian Ocean.</title>
        <authorList>
            <person name="Liu X."/>
            <person name="Lai Q."/>
            <person name="Du Y."/>
            <person name="Sun F."/>
            <person name="Zhang X."/>
            <person name="Wang S."/>
            <person name="Shao Z."/>
        </authorList>
    </citation>
    <scope>NUCLEOTIDE SEQUENCE [LARGE SCALE GENOMIC DNA]</scope>
    <source>
        <strain evidence="6 7">PTG4-2</strain>
    </source>
</reference>
<sequence length="992" mass="107684">MPLPFEDVARPQDRVLRQLAAALIYEGRIDVRTSGDAFGTVFTWTATGRRWRAFGRIGPFGRPRLAPGGVEMNAGGRWTTGTVAQLIHDVAAASPAAPRFEAELAATIDAGGRVGTRLRERRDASFAALESALDEGHPYHPSFRSRTGFTAADQARYGQGAPPFRLIWLMVRRERLSLSGAATRPDFWAEAIGPAGAEEAAVVAERAGWSLEATGLLPVHPFQLAQLDGTFAAAISAGAVIPLGATGDRYLAGQSLRTLFNVDRPAAACIKLPIDVTNTSIRRVLPPHSVVAAPHLSAWLAGIIAGDPAFRRMPVTLLEEYAGVVLDRDDPLSDRTSALWRDSVEARLGHGERAVPFTALMAVEDDGRPFIDPFIARHGLEPWVERLIEVAVLPVWHLMVAHGIALEAHGQNMILVLRDGWPVRIALRDFHDSVEYVEELLPPGHPPPSFRALDDAYRDPTPDLFFWMRDIEELRWTVMDTLFVFNLTEVSALLGAAYAYPERAFWERVRERIRRHAREEGLEERLARFGHETARIKVESLVSQKLAPVDPHDPDALPGHAVPNPLHPNTECQGMIEIDGHRYDRDALTARLAELAGGAALPLRPDRSYAVCHEDPAVWLAAFFALREAGASVVPVHPASPPAAARRIAIAAGCSHLIYGNAPPEPLPESAATLAPGQLVQMTSGTTGAPKPIARTFGEIEDELASYVAAFTAPEGMTPVVAAPTSHSYGLICGLLAGLKRGAMPVVVRPDNPRHLLRRLAEVERPVLYTSPAVLHTLARMLSGDERIHAAMTSGTLLPEPWFEAIRGRITNLFQQYGTSESGVIAVNPQTERSADMGAVLPHHRLLEDGSRDAPVEIRLATPWRTVATRDLGYRADGTLVFLSRLDDTINVAGLNVFPKEVEDAVMAMPGVTDAVAFRVADPFAGERVALVYSGDARVDEAALRAWCGERLAGHQLPAVSAKVPAVPRQANGKINRREIAAAFAAGDLEHA</sequence>
<dbReference type="EMBL" id="QHHQ01000001">
    <property type="protein sequence ID" value="RAI03362.1"/>
    <property type="molecule type" value="Genomic_DNA"/>
</dbReference>
<dbReference type="PROSITE" id="PS00455">
    <property type="entry name" value="AMP_BINDING"/>
    <property type="match status" value="1"/>
</dbReference>
<dbReference type="InterPro" id="IPR022770">
    <property type="entry name" value="IucA/IucC-like_C"/>
</dbReference>
<dbReference type="Pfam" id="PF00501">
    <property type="entry name" value="AMP-binding"/>
    <property type="match status" value="1"/>
</dbReference>
<accession>A0A8B2P2K4</accession>
<keyword evidence="7" id="KW-1185">Reference proteome</keyword>
<dbReference type="InterPro" id="IPR045851">
    <property type="entry name" value="AMP-bd_C_sf"/>
</dbReference>
<dbReference type="Proteomes" id="UP000249590">
    <property type="component" value="Unassembled WGS sequence"/>
</dbReference>
<feature type="domain" description="AMP-binding enzyme C-terminal" evidence="5">
    <location>
        <begin position="901"/>
        <end position="974"/>
    </location>
</feature>
<dbReference type="InterPro" id="IPR007310">
    <property type="entry name" value="Aerobactin_biosyn_IucA/IucC_N"/>
</dbReference>
<evidence type="ECO:0000259" key="4">
    <source>
        <dbReference type="Pfam" id="PF06276"/>
    </source>
</evidence>
<dbReference type="InterPro" id="IPR042099">
    <property type="entry name" value="ANL_N_sf"/>
</dbReference>
<name>A0A8B2P2K4_9HYPH</name>
<evidence type="ECO:0000256" key="1">
    <source>
        <dbReference type="ARBA" id="ARBA00004924"/>
    </source>
</evidence>
<dbReference type="Gene3D" id="1.10.510.40">
    <property type="match status" value="1"/>
</dbReference>
<organism evidence="6 7">
    <name type="scientific">Acuticoccus sediminis</name>
    <dbReference type="NCBI Taxonomy" id="2184697"/>
    <lineage>
        <taxon>Bacteria</taxon>
        <taxon>Pseudomonadati</taxon>
        <taxon>Pseudomonadota</taxon>
        <taxon>Alphaproteobacteria</taxon>
        <taxon>Hyphomicrobiales</taxon>
        <taxon>Amorphaceae</taxon>
        <taxon>Acuticoccus</taxon>
    </lineage>
</organism>
<comment type="caution">
    <text evidence="6">The sequence shown here is derived from an EMBL/GenBank/DDBJ whole genome shotgun (WGS) entry which is preliminary data.</text>
</comment>
<dbReference type="Gene3D" id="3.30.300.30">
    <property type="match status" value="1"/>
</dbReference>
<dbReference type="InterPro" id="IPR020845">
    <property type="entry name" value="AMP-binding_CS"/>
</dbReference>
<evidence type="ECO:0000259" key="2">
    <source>
        <dbReference type="Pfam" id="PF00501"/>
    </source>
</evidence>
<dbReference type="GO" id="GO:0019290">
    <property type="term" value="P:siderophore biosynthetic process"/>
    <property type="evidence" value="ECO:0007669"/>
    <property type="project" value="InterPro"/>
</dbReference>
<dbReference type="SUPFAM" id="SSF56801">
    <property type="entry name" value="Acetyl-CoA synthetase-like"/>
    <property type="match status" value="1"/>
</dbReference>
<dbReference type="Gene3D" id="6.10.250.3370">
    <property type="match status" value="1"/>
</dbReference>
<dbReference type="InterPro" id="IPR025110">
    <property type="entry name" value="AMP-bd_C"/>
</dbReference>
<feature type="domain" description="Aerobactin siderophore biosynthesis IucA/IucC N-terminal" evidence="3">
    <location>
        <begin position="125"/>
        <end position="362"/>
    </location>
</feature>
<dbReference type="PANTHER" id="PTHR34384:SF6">
    <property type="entry name" value="STAPHYLOFERRIN B SYNTHASE"/>
    <property type="match status" value="1"/>
</dbReference>
<dbReference type="GO" id="GO:0016881">
    <property type="term" value="F:acid-amino acid ligase activity"/>
    <property type="evidence" value="ECO:0007669"/>
    <property type="project" value="UniProtKB-ARBA"/>
</dbReference>
<dbReference type="Pfam" id="PF13193">
    <property type="entry name" value="AMP-binding_C"/>
    <property type="match status" value="1"/>
</dbReference>
<proteinExistence type="predicted"/>
<dbReference type="CDD" id="cd04433">
    <property type="entry name" value="AFD_class_I"/>
    <property type="match status" value="1"/>
</dbReference>
<dbReference type="Pfam" id="PF04183">
    <property type="entry name" value="IucA_IucC"/>
    <property type="match status" value="1"/>
</dbReference>
<evidence type="ECO:0000259" key="5">
    <source>
        <dbReference type="Pfam" id="PF13193"/>
    </source>
</evidence>
<dbReference type="InterPro" id="IPR000873">
    <property type="entry name" value="AMP-dep_synth/lig_dom"/>
</dbReference>
<comment type="pathway">
    <text evidence="1">Siderophore biosynthesis.</text>
</comment>
<evidence type="ECO:0000259" key="3">
    <source>
        <dbReference type="Pfam" id="PF04183"/>
    </source>
</evidence>
<gene>
    <name evidence="6" type="ORF">DLJ53_02260</name>
</gene>
<feature type="domain" description="Aerobactin siderophore biosynthesis IucA/IucC-like C-terminal" evidence="4">
    <location>
        <begin position="383"/>
        <end position="529"/>
    </location>
</feature>
<dbReference type="Gene3D" id="3.40.50.12780">
    <property type="entry name" value="N-terminal domain of ligase-like"/>
    <property type="match status" value="1"/>
</dbReference>
<dbReference type="PANTHER" id="PTHR34384">
    <property type="entry name" value="L-2,3-DIAMINOPROPANOATE--CITRATE LIGASE"/>
    <property type="match status" value="1"/>
</dbReference>
<dbReference type="OrthoDB" id="495728at2"/>
<protein>
    <submittedName>
        <fullName evidence="6">IucA/IucC family protein</fullName>
    </submittedName>
</protein>
<dbReference type="Pfam" id="PF06276">
    <property type="entry name" value="FhuF"/>
    <property type="match status" value="1"/>
</dbReference>
<evidence type="ECO:0000313" key="7">
    <source>
        <dbReference type="Proteomes" id="UP000249590"/>
    </source>
</evidence>